<name>A0A6L2JKD0_TANCI</name>
<accession>A0A6L2JKD0</accession>
<keyword evidence="1" id="KW-0812">Transmembrane</keyword>
<keyword evidence="1" id="KW-0472">Membrane</keyword>
<reference evidence="2" key="1">
    <citation type="journal article" date="2019" name="Sci. Rep.">
        <title>Draft genome of Tanacetum cinerariifolium, the natural source of mosquito coil.</title>
        <authorList>
            <person name="Yamashiro T."/>
            <person name="Shiraishi A."/>
            <person name="Satake H."/>
            <person name="Nakayama K."/>
        </authorList>
    </citation>
    <scope>NUCLEOTIDE SEQUENCE</scope>
</reference>
<proteinExistence type="predicted"/>
<evidence type="ECO:0000313" key="2">
    <source>
        <dbReference type="EMBL" id="GEU37386.1"/>
    </source>
</evidence>
<organism evidence="2">
    <name type="scientific">Tanacetum cinerariifolium</name>
    <name type="common">Dalmatian daisy</name>
    <name type="synonym">Chrysanthemum cinerariifolium</name>
    <dbReference type="NCBI Taxonomy" id="118510"/>
    <lineage>
        <taxon>Eukaryota</taxon>
        <taxon>Viridiplantae</taxon>
        <taxon>Streptophyta</taxon>
        <taxon>Embryophyta</taxon>
        <taxon>Tracheophyta</taxon>
        <taxon>Spermatophyta</taxon>
        <taxon>Magnoliopsida</taxon>
        <taxon>eudicotyledons</taxon>
        <taxon>Gunneridae</taxon>
        <taxon>Pentapetalae</taxon>
        <taxon>asterids</taxon>
        <taxon>campanulids</taxon>
        <taxon>Asterales</taxon>
        <taxon>Asteraceae</taxon>
        <taxon>Asteroideae</taxon>
        <taxon>Anthemideae</taxon>
        <taxon>Anthemidinae</taxon>
        <taxon>Tanacetum</taxon>
    </lineage>
</organism>
<protein>
    <submittedName>
        <fullName evidence="2">Uncharacterized protein</fullName>
    </submittedName>
</protein>
<feature type="transmembrane region" description="Helical" evidence="1">
    <location>
        <begin position="6"/>
        <end position="27"/>
    </location>
</feature>
<feature type="transmembrane region" description="Helical" evidence="1">
    <location>
        <begin position="165"/>
        <end position="183"/>
    </location>
</feature>
<gene>
    <name evidence="2" type="ORF">Tci_009364</name>
</gene>
<evidence type="ECO:0000256" key="1">
    <source>
        <dbReference type="SAM" id="Phobius"/>
    </source>
</evidence>
<feature type="transmembrane region" description="Helical" evidence="1">
    <location>
        <begin position="116"/>
        <end position="145"/>
    </location>
</feature>
<dbReference type="PANTHER" id="PTHR35288">
    <property type="entry name" value="TAIL FIBER"/>
    <property type="match status" value="1"/>
</dbReference>
<dbReference type="PANTHER" id="PTHR35288:SF2">
    <property type="entry name" value="TRANSMEMBRANE PROTEIN"/>
    <property type="match status" value="1"/>
</dbReference>
<comment type="caution">
    <text evidence="2">The sequence shown here is derived from an EMBL/GenBank/DDBJ whole genome shotgun (WGS) entry which is preliminary data.</text>
</comment>
<keyword evidence="1" id="KW-1133">Transmembrane helix</keyword>
<dbReference type="AlphaFoldDB" id="A0A6L2JKD0"/>
<dbReference type="EMBL" id="BKCJ010000923">
    <property type="protein sequence ID" value="GEU37386.1"/>
    <property type="molecule type" value="Genomic_DNA"/>
</dbReference>
<sequence>MGASKAKVLAGIISFISSRIFFFFILFQIPLFRFPCRIGTCLSPMELTCSELIASEVLPSGVVKPLLYPGAIGRAAINSKHIPKYKNLLDAYNLKNLKRAPLTTDLKHLEVLAGSYLAVAGAIIGCFKSRRLGLFGVLLLIWGVYSEEPRTPKGHGEFKGHKIDISIYYPTMTVAVLSAFLSIRTDVKKIVYFFKWTFSKSKYK</sequence>